<keyword evidence="1" id="KW-0812">Transmembrane</keyword>
<keyword evidence="1" id="KW-1133">Transmembrane helix</keyword>
<dbReference type="RefSeq" id="WP_379081187.1">
    <property type="nucleotide sequence ID" value="NZ_JBHTKI010000003.1"/>
</dbReference>
<organism evidence="3 4">
    <name type="scientific">Metaplanococcus flavidus</name>
    <dbReference type="NCBI Taxonomy" id="569883"/>
    <lineage>
        <taxon>Bacteria</taxon>
        <taxon>Bacillati</taxon>
        <taxon>Bacillota</taxon>
        <taxon>Bacilli</taxon>
        <taxon>Bacillales</taxon>
        <taxon>Caryophanaceae</taxon>
        <taxon>Metaplanococcus</taxon>
    </lineage>
</organism>
<dbReference type="Gene3D" id="3.40.1350.10">
    <property type="match status" value="1"/>
</dbReference>
<dbReference type="InterPro" id="IPR011856">
    <property type="entry name" value="tRNA_endonuc-like_dom_sf"/>
</dbReference>
<keyword evidence="3" id="KW-0378">Hydrolase</keyword>
<keyword evidence="3" id="KW-0255">Endonuclease</keyword>
<dbReference type="Proteomes" id="UP001597109">
    <property type="component" value="Unassembled WGS sequence"/>
</dbReference>
<reference evidence="4" key="1">
    <citation type="journal article" date="2019" name="Int. J. Syst. Evol. Microbiol.">
        <title>The Global Catalogue of Microorganisms (GCM) 10K type strain sequencing project: providing services to taxonomists for standard genome sequencing and annotation.</title>
        <authorList>
            <consortium name="The Broad Institute Genomics Platform"/>
            <consortium name="The Broad Institute Genome Sequencing Center for Infectious Disease"/>
            <person name="Wu L."/>
            <person name="Ma J."/>
        </authorList>
    </citation>
    <scope>NUCLEOTIDE SEQUENCE [LARGE SCALE GENOMIC DNA]</scope>
    <source>
        <strain evidence="4">CCUG 56756</strain>
    </source>
</reference>
<keyword evidence="3" id="KW-0540">Nuclease</keyword>
<dbReference type="PANTHER" id="PTHR30015">
    <property type="entry name" value="MRR RESTRICTION SYSTEM PROTEIN"/>
    <property type="match status" value="1"/>
</dbReference>
<name>A0ABW3L728_9BACL</name>
<feature type="transmembrane region" description="Helical" evidence="1">
    <location>
        <begin position="20"/>
        <end position="40"/>
    </location>
</feature>
<keyword evidence="4" id="KW-1185">Reference proteome</keyword>
<gene>
    <name evidence="3" type="ORF">ACFQ1X_02235</name>
</gene>
<protein>
    <submittedName>
        <fullName evidence="3">Restriction endonuclease</fullName>
    </submittedName>
</protein>
<evidence type="ECO:0000313" key="4">
    <source>
        <dbReference type="Proteomes" id="UP001597109"/>
    </source>
</evidence>
<evidence type="ECO:0000259" key="2">
    <source>
        <dbReference type="Pfam" id="PF04471"/>
    </source>
</evidence>
<proteinExistence type="predicted"/>
<accession>A0ABW3L728</accession>
<dbReference type="InterPro" id="IPR011335">
    <property type="entry name" value="Restrct_endonuc-II-like"/>
</dbReference>
<evidence type="ECO:0000313" key="3">
    <source>
        <dbReference type="EMBL" id="MFD1030255.1"/>
    </source>
</evidence>
<dbReference type="Pfam" id="PF04471">
    <property type="entry name" value="Mrr_cat"/>
    <property type="match status" value="1"/>
</dbReference>
<keyword evidence="1" id="KW-0472">Membrane</keyword>
<dbReference type="EMBL" id="JBHTKI010000003">
    <property type="protein sequence ID" value="MFD1030255.1"/>
    <property type="molecule type" value="Genomic_DNA"/>
</dbReference>
<dbReference type="SUPFAM" id="SSF52980">
    <property type="entry name" value="Restriction endonuclease-like"/>
    <property type="match status" value="1"/>
</dbReference>
<feature type="domain" description="Restriction endonuclease type IV Mrr" evidence="2">
    <location>
        <begin position="59"/>
        <end position="167"/>
    </location>
</feature>
<dbReference type="GO" id="GO:0004519">
    <property type="term" value="F:endonuclease activity"/>
    <property type="evidence" value="ECO:0007669"/>
    <property type="project" value="UniProtKB-KW"/>
</dbReference>
<dbReference type="InterPro" id="IPR007560">
    <property type="entry name" value="Restrct_endonuc_IV_Mrr"/>
</dbReference>
<sequence length="182" mass="20783">MKFTEGFGMGLEMLWNIVLANPFLIGILAFFFTGTGLLGFHKKTMRHNKLKKSGILNVDEMTGREFEEYLRILFRERGYQVQLTPTTGDFGADLILSAKNQKVVVQAKRYKKNVGLKAVQEVSTAKSHFNADECWVVTNSYYTEPAKKLAASNRVRLVDRELLMKWMFEMKKSDEAKSAAVE</sequence>
<dbReference type="PANTHER" id="PTHR30015:SF6">
    <property type="entry name" value="SLL1429 PROTEIN"/>
    <property type="match status" value="1"/>
</dbReference>
<comment type="caution">
    <text evidence="3">The sequence shown here is derived from an EMBL/GenBank/DDBJ whole genome shotgun (WGS) entry which is preliminary data.</text>
</comment>
<evidence type="ECO:0000256" key="1">
    <source>
        <dbReference type="SAM" id="Phobius"/>
    </source>
</evidence>
<dbReference type="InterPro" id="IPR052906">
    <property type="entry name" value="Type_IV_Methyl-Rstrct_Enzyme"/>
</dbReference>